<dbReference type="AlphaFoldDB" id="D3YBC5"/>
<reference evidence="5" key="1">
    <citation type="journal article" date="2010" name="BMC Plant Biol.">
        <title>Comparison of homoeolocus organisation in paired BAC clones from white clover (Trifolium repens L.) and microcolinearity with model legume species.</title>
        <authorList>
            <person name="Hand M.L."/>
            <person name="Cogan N.O."/>
            <person name="Sawbridge T.I."/>
            <person name="Spangenberg G.C."/>
            <person name="Forster J.W."/>
        </authorList>
    </citation>
    <scope>NUCLEOTIDE SEQUENCE</scope>
</reference>
<evidence type="ECO:0000259" key="4">
    <source>
        <dbReference type="PROSITE" id="PS50011"/>
    </source>
</evidence>
<evidence type="ECO:0000313" key="5">
    <source>
        <dbReference type="EMBL" id="ADD09576.1"/>
    </source>
</evidence>
<keyword evidence="2" id="KW-0547">Nucleotide-binding</keyword>
<dbReference type="PANTHER" id="PTHR47989">
    <property type="entry name" value="OS01G0750732 PROTEIN"/>
    <property type="match status" value="1"/>
</dbReference>
<evidence type="ECO:0000256" key="3">
    <source>
        <dbReference type="ARBA" id="ARBA00022840"/>
    </source>
</evidence>
<keyword evidence="5" id="KW-0808">Transferase</keyword>
<dbReference type="InterPro" id="IPR008271">
    <property type="entry name" value="Ser/Thr_kinase_AS"/>
</dbReference>
<dbReference type="EMBL" id="GU443961">
    <property type="protein sequence ID" value="ADD09576.1"/>
    <property type="molecule type" value="Genomic_DNA"/>
</dbReference>
<dbReference type="SMART" id="SM00220">
    <property type="entry name" value="S_TKc"/>
    <property type="match status" value="1"/>
</dbReference>
<name>D3YBC5_TRIRP</name>
<dbReference type="Gene3D" id="1.10.510.10">
    <property type="entry name" value="Transferase(Phosphotransferase) domain 1"/>
    <property type="match status" value="1"/>
</dbReference>
<dbReference type="PANTHER" id="PTHR47989:SF24">
    <property type="entry name" value="CALCIUM_CALMODULIN-REGULATED RECEPTOR-LIKE KINASE 1 ISOFORM X1"/>
    <property type="match status" value="1"/>
</dbReference>
<dbReference type="GO" id="GO:0005524">
    <property type="term" value="F:ATP binding"/>
    <property type="evidence" value="ECO:0007669"/>
    <property type="project" value="UniProtKB-KW"/>
</dbReference>
<keyword evidence="5" id="KW-0418">Kinase</keyword>
<sequence>MRSAVVTLQVKEADSSLSDPNVAFESPRTSEWSNTALWLEGLRKKNAACGIPKYSYKWLEFRFLALAYGTIMSTGETVAVKVLGANSRQGEQEFLTEVLLLGRLHHKNLVGLVGYAAERGQHMLLYNYMSNGCLASHLYDVFTVQWLHFLLTFVYVDDPGDNHERLSWDLRFNIALDVAMVLEYLHYGADPPVVHRDIKSSNILLDQFMKAKITDFGLSRPEMTKPRLSNVRGTFGYLDPEYIDTRTYTTKSDVYSFGVLLFELITGRNPQQGLMEYVKLATMESDGKNGWEEIVDPVLKGNYDVHKLNDMASLAFKCVNEISKIRPSMREIVQALSQLYKKPNINSNRASSSTLSKSPSALYEVSLEVKQSEDLRRLHSR</sequence>
<evidence type="ECO:0000256" key="1">
    <source>
        <dbReference type="ARBA" id="ARBA00022527"/>
    </source>
</evidence>
<dbReference type="InterPro" id="IPR000719">
    <property type="entry name" value="Prot_kinase_dom"/>
</dbReference>
<accession>D3YBC5</accession>
<dbReference type="GO" id="GO:0004674">
    <property type="term" value="F:protein serine/threonine kinase activity"/>
    <property type="evidence" value="ECO:0007669"/>
    <property type="project" value="UniProtKB-KW"/>
</dbReference>
<keyword evidence="1" id="KW-0723">Serine/threonine-protein kinase</keyword>
<dbReference type="InterPro" id="IPR011009">
    <property type="entry name" value="Kinase-like_dom_sf"/>
</dbReference>
<dbReference type="PROSITE" id="PS00108">
    <property type="entry name" value="PROTEIN_KINASE_ST"/>
    <property type="match status" value="1"/>
</dbReference>
<proteinExistence type="predicted"/>
<dbReference type="Pfam" id="PF07714">
    <property type="entry name" value="PK_Tyr_Ser-Thr"/>
    <property type="match status" value="1"/>
</dbReference>
<dbReference type="PROSITE" id="PS50011">
    <property type="entry name" value="PROTEIN_KINASE_DOM"/>
    <property type="match status" value="1"/>
</dbReference>
<dbReference type="SUPFAM" id="SSF56112">
    <property type="entry name" value="Protein kinase-like (PK-like)"/>
    <property type="match status" value="1"/>
</dbReference>
<dbReference type="InterPro" id="IPR001245">
    <property type="entry name" value="Ser-Thr/Tyr_kinase_cat_dom"/>
</dbReference>
<keyword evidence="3" id="KW-0067">ATP-binding</keyword>
<evidence type="ECO:0000256" key="2">
    <source>
        <dbReference type="ARBA" id="ARBA00022741"/>
    </source>
</evidence>
<dbReference type="Gene3D" id="3.30.200.20">
    <property type="entry name" value="Phosphorylase Kinase, domain 1"/>
    <property type="match status" value="1"/>
</dbReference>
<dbReference type="FunFam" id="1.10.510.10:FF:000495">
    <property type="entry name" value="calcium/calmodulin-regulated receptor-like kinase 1"/>
    <property type="match status" value="1"/>
</dbReference>
<organism evidence="5">
    <name type="scientific">Trifolium repens</name>
    <name type="common">Creeping white clover</name>
    <dbReference type="NCBI Taxonomy" id="3899"/>
    <lineage>
        <taxon>Eukaryota</taxon>
        <taxon>Viridiplantae</taxon>
        <taxon>Streptophyta</taxon>
        <taxon>Embryophyta</taxon>
        <taxon>Tracheophyta</taxon>
        <taxon>Spermatophyta</taxon>
        <taxon>Magnoliopsida</taxon>
        <taxon>eudicotyledons</taxon>
        <taxon>Gunneridae</taxon>
        <taxon>Pentapetalae</taxon>
        <taxon>rosids</taxon>
        <taxon>fabids</taxon>
        <taxon>Fabales</taxon>
        <taxon>Fabaceae</taxon>
        <taxon>Papilionoideae</taxon>
        <taxon>50 kb inversion clade</taxon>
        <taxon>NPAAA clade</taxon>
        <taxon>Hologalegina</taxon>
        <taxon>IRL clade</taxon>
        <taxon>Trifolieae</taxon>
        <taxon>Trifolium</taxon>
    </lineage>
</organism>
<protein>
    <submittedName>
        <fullName evidence="5">Serine/threonine kinase</fullName>
    </submittedName>
</protein>
<feature type="domain" description="Protein kinase" evidence="4">
    <location>
        <begin position="43"/>
        <end position="340"/>
    </location>
</feature>